<dbReference type="GO" id="GO:0016020">
    <property type="term" value="C:membrane"/>
    <property type="evidence" value="ECO:0007669"/>
    <property type="project" value="InterPro"/>
</dbReference>
<keyword evidence="4" id="KW-0762">Sugar transport</keyword>
<evidence type="ECO:0000256" key="5">
    <source>
        <dbReference type="ARBA" id="ARBA00022679"/>
    </source>
</evidence>
<keyword evidence="2" id="KW-0813">Transport</keyword>
<dbReference type="GO" id="GO:0005737">
    <property type="term" value="C:cytoplasm"/>
    <property type="evidence" value="ECO:0007669"/>
    <property type="project" value="UniProtKB-SubCell"/>
</dbReference>
<dbReference type="InterPro" id="IPR016152">
    <property type="entry name" value="PTrfase/Anion_transptr"/>
</dbReference>
<keyword evidence="6" id="KW-0598">Phosphotransferase system</keyword>
<name>A0A939BMV6_9FIRM</name>
<dbReference type="NCBIfam" id="TIGR00848">
    <property type="entry name" value="fruA"/>
    <property type="match status" value="1"/>
</dbReference>
<evidence type="ECO:0000313" key="8">
    <source>
        <dbReference type="EMBL" id="MBM7557600.1"/>
    </source>
</evidence>
<dbReference type="InterPro" id="IPR002178">
    <property type="entry name" value="PTS_EIIA_type-2_dom"/>
</dbReference>
<evidence type="ECO:0000259" key="7">
    <source>
        <dbReference type="PROSITE" id="PS51094"/>
    </source>
</evidence>
<reference evidence="8" key="1">
    <citation type="submission" date="2021-01" db="EMBL/GenBank/DDBJ databases">
        <title>Genomic Encyclopedia of Type Strains, Phase IV (KMG-IV): sequencing the most valuable type-strain genomes for metagenomic binning, comparative biology and taxonomic classification.</title>
        <authorList>
            <person name="Goeker M."/>
        </authorList>
    </citation>
    <scope>NUCLEOTIDE SEQUENCE</scope>
    <source>
        <strain evidence="8">DSM 23230</strain>
    </source>
</reference>
<dbReference type="CDD" id="cd00211">
    <property type="entry name" value="PTS_IIA_fru"/>
    <property type="match status" value="1"/>
</dbReference>
<dbReference type="PROSITE" id="PS51094">
    <property type="entry name" value="PTS_EIIA_TYPE_2"/>
    <property type="match status" value="1"/>
</dbReference>
<organism evidence="8 9">
    <name type="scientific">Halanaerobacter jeridensis</name>
    <dbReference type="NCBI Taxonomy" id="706427"/>
    <lineage>
        <taxon>Bacteria</taxon>
        <taxon>Bacillati</taxon>
        <taxon>Bacillota</taxon>
        <taxon>Clostridia</taxon>
        <taxon>Halanaerobiales</taxon>
        <taxon>Halobacteroidaceae</taxon>
        <taxon>Halanaerobacter</taxon>
    </lineage>
</organism>
<dbReference type="SUPFAM" id="SSF55804">
    <property type="entry name" value="Phoshotransferase/anion transport protein"/>
    <property type="match status" value="1"/>
</dbReference>
<comment type="caution">
    <text evidence="8">The sequence shown here is derived from an EMBL/GenBank/DDBJ whole genome shotgun (WGS) entry which is preliminary data.</text>
</comment>
<keyword evidence="9" id="KW-1185">Reference proteome</keyword>
<dbReference type="PROSITE" id="PS00372">
    <property type="entry name" value="PTS_EIIA_TYPE_2_HIS"/>
    <property type="match status" value="1"/>
</dbReference>
<sequence>MKISELLDENLIELNLKGEVKEEVLAEMVELLKEEDKITDKDKFYQTILEREQEGTTGLGRGVAIPHGKSEVVNDLALVFGRSQAGIDFNSRDGQPVHLFFMVADYEGHSPEYLEMVAQLTKNVRQDDYREELLTAESEEEIIAVTKNYE</sequence>
<evidence type="ECO:0000256" key="1">
    <source>
        <dbReference type="ARBA" id="ARBA00004496"/>
    </source>
</evidence>
<dbReference type="EMBL" id="JAFBDQ010000014">
    <property type="protein sequence ID" value="MBM7557600.1"/>
    <property type="molecule type" value="Genomic_DNA"/>
</dbReference>
<gene>
    <name evidence="8" type="ORF">JOC47_002466</name>
</gene>
<dbReference type="Gene3D" id="3.40.930.10">
    <property type="entry name" value="Mannitol-specific EII, Chain A"/>
    <property type="match status" value="1"/>
</dbReference>
<dbReference type="AlphaFoldDB" id="A0A939BMV6"/>
<protein>
    <submittedName>
        <fullName evidence="8">Fructose-specific phosphotransferase system IIA component</fullName>
    </submittedName>
</protein>
<dbReference type="InterPro" id="IPR051541">
    <property type="entry name" value="PTS_SugarTrans_NitroReg"/>
</dbReference>
<dbReference type="PANTHER" id="PTHR47738:SF2">
    <property type="entry name" value="PTS SYSTEM FRUCTOSE-LIKE EIIA COMPONENT"/>
    <property type="match status" value="1"/>
</dbReference>
<dbReference type="FunFam" id="3.40.930.10:FF:000009">
    <property type="entry name" value="PTS system, fructose specific IIABC component"/>
    <property type="match status" value="1"/>
</dbReference>
<comment type="subcellular location">
    <subcellularLocation>
        <location evidence="1">Cytoplasm</location>
    </subcellularLocation>
</comment>
<dbReference type="GO" id="GO:0009401">
    <property type="term" value="P:phosphoenolpyruvate-dependent sugar phosphotransferase system"/>
    <property type="evidence" value="ECO:0007669"/>
    <property type="project" value="UniProtKB-KW"/>
</dbReference>
<keyword evidence="5" id="KW-0808">Transferase</keyword>
<dbReference type="PANTHER" id="PTHR47738">
    <property type="entry name" value="PTS SYSTEM FRUCTOSE-LIKE EIIA COMPONENT-RELATED"/>
    <property type="match status" value="1"/>
</dbReference>
<proteinExistence type="predicted"/>
<evidence type="ECO:0000256" key="2">
    <source>
        <dbReference type="ARBA" id="ARBA00022448"/>
    </source>
</evidence>
<dbReference type="InterPro" id="IPR004715">
    <property type="entry name" value="PTS_IIA_fruc"/>
</dbReference>
<dbReference type="Pfam" id="PF00359">
    <property type="entry name" value="PTS_EIIA_2"/>
    <property type="match status" value="1"/>
</dbReference>
<feature type="domain" description="PTS EIIA type-2" evidence="7">
    <location>
        <begin position="5"/>
        <end position="149"/>
    </location>
</feature>
<evidence type="ECO:0000313" key="9">
    <source>
        <dbReference type="Proteomes" id="UP000774000"/>
    </source>
</evidence>
<keyword evidence="3" id="KW-0597">Phosphoprotein</keyword>
<evidence type="ECO:0000256" key="4">
    <source>
        <dbReference type="ARBA" id="ARBA00022597"/>
    </source>
</evidence>
<dbReference type="RefSeq" id="WP_204702345.1">
    <property type="nucleotide sequence ID" value="NZ_JAFBDQ010000014.1"/>
</dbReference>
<evidence type="ECO:0000256" key="6">
    <source>
        <dbReference type="ARBA" id="ARBA00022683"/>
    </source>
</evidence>
<dbReference type="Proteomes" id="UP000774000">
    <property type="component" value="Unassembled WGS sequence"/>
</dbReference>
<accession>A0A939BMV6</accession>
<evidence type="ECO:0000256" key="3">
    <source>
        <dbReference type="ARBA" id="ARBA00022553"/>
    </source>
</evidence>
<dbReference type="GO" id="GO:0008982">
    <property type="term" value="F:protein-N(PI)-phosphohistidine-sugar phosphotransferase activity"/>
    <property type="evidence" value="ECO:0007669"/>
    <property type="project" value="InterPro"/>
</dbReference>